<evidence type="ECO:0000313" key="2">
    <source>
        <dbReference type="Proteomes" id="UP000622890"/>
    </source>
</evidence>
<proteinExistence type="predicted"/>
<accession>A0A934SYY6</accession>
<reference evidence="1" key="1">
    <citation type="submission" date="2021-01" db="EMBL/GenBank/DDBJ databases">
        <title>Genome sequence of strain Noviherbaspirillum sp. DKR-6.</title>
        <authorList>
            <person name="Chaudhary D.K."/>
        </authorList>
    </citation>
    <scope>NUCLEOTIDE SEQUENCE</scope>
    <source>
        <strain evidence="1">DKR-6</strain>
    </source>
</reference>
<keyword evidence="2" id="KW-1185">Reference proteome</keyword>
<dbReference type="Proteomes" id="UP000622890">
    <property type="component" value="Unassembled WGS sequence"/>
</dbReference>
<sequence length="102" mass="11200">MLSTPPGDIRRLRLLLAHDARAATLTRPNPGLGAALANAHFILKPDIDVLEWHLRQQDHLSFLAQNFLNAACLAALACGLTERAVIHAMSNRLSKSCTPLRR</sequence>
<protein>
    <submittedName>
        <fullName evidence="1">Uncharacterized protein</fullName>
    </submittedName>
</protein>
<gene>
    <name evidence="1" type="ORF">JJB74_12885</name>
</gene>
<dbReference type="EMBL" id="JAEPBG010000004">
    <property type="protein sequence ID" value="MBK4735512.1"/>
    <property type="molecule type" value="Genomic_DNA"/>
</dbReference>
<name>A0A934SYY6_9BURK</name>
<evidence type="ECO:0000313" key="1">
    <source>
        <dbReference type="EMBL" id="MBK4735512.1"/>
    </source>
</evidence>
<comment type="caution">
    <text evidence="1">The sequence shown here is derived from an EMBL/GenBank/DDBJ whole genome shotgun (WGS) entry which is preliminary data.</text>
</comment>
<organism evidence="1 2">
    <name type="scientific">Noviherbaspirillum pedocola</name>
    <dbReference type="NCBI Taxonomy" id="2801341"/>
    <lineage>
        <taxon>Bacteria</taxon>
        <taxon>Pseudomonadati</taxon>
        <taxon>Pseudomonadota</taxon>
        <taxon>Betaproteobacteria</taxon>
        <taxon>Burkholderiales</taxon>
        <taxon>Oxalobacteraceae</taxon>
        <taxon>Noviherbaspirillum</taxon>
    </lineage>
</organism>
<dbReference type="AlphaFoldDB" id="A0A934SYY6"/>
<dbReference type="RefSeq" id="WP_200592261.1">
    <property type="nucleotide sequence ID" value="NZ_JAEPBG010000004.1"/>
</dbReference>